<keyword evidence="2" id="KW-1185">Reference proteome</keyword>
<dbReference type="AlphaFoldDB" id="A0A3A4G1E7"/>
<organism evidence="1 2">
    <name type="scientific">Nesterenkonia natronophila</name>
    <dbReference type="NCBI Taxonomy" id="2174932"/>
    <lineage>
        <taxon>Bacteria</taxon>
        <taxon>Bacillati</taxon>
        <taxon>Actinomycetota</taxon>
        <taxon>Actinomycetes</taxon>
        <taxon>Micrococcales</taxon>
        <taxon>Micrococcaceae</taxon>
        <taxon>Nesterenkonia</taxon>
    </lineage>
</organism>
<proteinExistence type="predicted"/>
<comment type="caution">
    <text evidence="1">The sequence shown here is derived from an EMBL/GenBank/DDBJ whole genome shotgun (WGS) entry which is preliminary data.</text>
</comment>
<name>A0A3A4G1E7_9MICC</name>
<reference evidence="1 2" key="1">
    <citation type="submission" date="2018-09" db="EMBL/GenBank/DDBJ databases">
        <title>Nesterenkonia natronophila sp. nov., an alkaliphilic actinobacteriume isolated from a soda lake, and emended description of the genus Nesterenkonia.</title>
        <authorList>
            <person name="Menes R.J."/>
            <person name="Iriarte A."/>
        </authorList>
    </citation>
    <scope>NUCLEOTIDE SEQUENCE [LARGE SCALE GENOMIC DNA]</scope>
    <source>
        <strain evidence="1 2">M8</strain>
    </source>
</reference>
<accession>A0A3A4G1E7</accession>
<gene>
    <name evidence="1" type="ORF">D3250_07005</name>
</gene>
<sequence>MSPFRRRRTTVITRPMARRRRRRRALLALGVTTALVAGASYGTWRYIEENEFLLDQRCAVRVGDTDHELSPTQTRNAALLAVTAVNLGLPPEAAVDALAMSLQETELNVRDSGDERGSEALFARGAPDWTAEDGARPVEITVDGFFEVMEESWREGLDAEEEDEEAELFWAPDLELDDAAEALDRPHNPQFYPQHGSAARAFALPLAGQTQGPDMTCHLSQLEVPGPDPEGVTEDLVTLMPTVLEIPFTEQEEDEDDDDFEAEPILDGIIETSGEEESALVSVQMPEKSDSEVNHQWLTAHWAVASAEDYGIQTVTSAPYRWDRDSARWQRLADDEADSVPSDIVQIGFSRDH</sequence>
<evidence type="ECO:0000313" key="2">
    <source>
        <dbReference type="Proteomes" id="UP000266615"/>
    </source>
</evidence>
<protein>
    <recommendedName>
        <fullName evidence="3">Heavy metal transporter</fullName>
    </recommendedName>
</protein>
<dbReference type="RefSeq" id="WP_119902645.1">
    <property type="nucleotide sequence ID" value="NZ_QYZP01000002.1"/>
</dbReference>
<evidence type="ECO:0008006" key="3">
    <source>
        <dbReference type="Google" id="ProtNLM"/>
    </source>
</evidence>
<dbReference type="EMBL" id="QYZP01000002">
    <property type="protein sequence ID" value="RJN31859.1"/>
    <property type="molecule type" value="Genomic_DNA"/>
</dbReference>
<dbReference type="OrthoDB" id="5171895at2"/>
<dbReference type="Proteomes" id="UP000266615">
    <property type="component" value="Unassembled WGS sequence"/>
</dbReference>
<evidence type="ECO:0000313" key="1">
    <source>
        <dbReference type="EMBL" id="RJN31859.1"/>
    </source>
</evidence>